<dbReference type="FunFam" id="3.30.60.90:FF:000016">
    <property type="entry name" value="Refractory to sigma P"/>
    <property type="match status" value="1"/>
</dbReference>
<organism evidence="8 11">
    <name type="scientific">Adineta steineri</name>
    <dbReference type="NCBI Taxonomy" id="433720"/>
    <lineage>
        <taxon>Eukaryota</taxon>
        <taxon>Metazoa</taxon>
        <taxon>Spiralia</taxon>
        <taxon>Gnathifera</taxon>
        <taxon>Rotifera</taxon>
        <taxon>Eurotatoria</taxon>
        <taxon>Bdelloidea</taxon>
        <taxon>Adinetida</taxon>
        <taxon>Adinetidae</taxon>
        <taxon>Adineta</taxon>
    </lineage>
</organism>
<protein>
    <recommendedName>
        <fullName evidence="12">Sequestosome-1</fullName>
    </recommendedName>
</protein>
<dbReference type="Gene3D" id="3.30.60.90">
    <property type="match status" value="1"/>
</dbReference>
<dbReference type="SUPFAM" id="SSF46934">
    <property type="entry name" value="UBA-like"/>
    <property type="match status" value="1"/>
</dbReference>
<dbReference type="GO" id="GO:0044753">
    <property type="term" value="C:amphisome"/>
    <property type="evidence" value="ECO:0007669"/>
    <property type="project" value="TreeGrafter"/>
</dbReference>
<dbReference type="InterPro" id="IPR053793">
    <property type="entry name" value="PB1-like"/>
</dbReference>
<evidence type="ECO:0000313" key="9">
    <source>
        <dbReference type="EMBL" id="CAF1662666.1"/>
    </source>
</evidence>
<dbReference type="Gene3D" id="3.10.20.90">
    <property type="entry name" value="Phosphatidylinositol 3-kinase Catalytic Subunit, Chain A, domain 1"/>
    <property type="match status" value="1"/>
</dbReference>
<dbReference type="Pfam" id="PF00569">
    <property type="entry name" value="ZZ"/>
    <property type="match status" value="1"/>
</dbReference>
<feature type="region of interest" description="Disordered" evidence="5">
    <location>
        <begin position="253"/>
        <end position="295"/>
    </location>
</feature>
<dbReference type="GO" id="GO:0000423">
    <property type="term" value="P:mitophagy"/>
    <property type="evidence" value="ECO:0007669"/>
    <property type="project" value="TreeGrafter"/>
</dbReference>
<dbReference type="GO" id="GO:0016235">
    <property type="term" value="C:aggresome"/>
    <property type="evidence" value="ECO:0007669"/>
    <property type="project" value="TreeGrafter"/>
</dbReference>
<reference evidence="8" key="1">
    <citation type="submission" date="2021-02" db="EMBL/GenBank/DDBJ databases">
        <authorList>
            <person name="Nowell W R."/>
        </authorList>
    </citation>
    <scope>NUCLEOTIDE SEQUENCE</scope>
</reference>
<dbReference type="InterPro" id="IPR009060">
    <property type="entry name" value="UBA-like_sf"/>
</dbReference>
<dbReference type="PANTHER" id="PTHR15090">
    <property type="entry name" value="SEQUESTOSOME 1-RELATED"/>
    <property type="match status" value="1"/>
</dbReference>
<dbReference type="InterPro" id="IPR043145">
    <property type="entry name" value="Znf_ZZ_sf"/>
</dbReference>
<dbReference type="Gene3D" id="1.10.8.10">
    <property type="entry name" value="DNA helicase RuvA subunit, C-terminal domain"/>
    <property type="match status" value="1"/>
</dbReference>
<feature type="domain" description="PB1" evidence="7">
    <location>
        <begin position="4"/>
        <end position="95"/>
    </location>
</feature>
<accession>A0A815XAC9</accession>
<dbReference type="SMART" id="SM00666">
    <property type="entry name" value="PB1"/>
    <property type="match status" value="1"/>
</dbReference>
<evidence type="ECO:0000256" key="4">
    <source>
        <dbReference type="PROSITE-ProRule" id="PRU00228"/>
    </source>
</evidence>
<dbReference type="InterPro" id="IPR000433">
    <property type="entry name" value="Znf_ZZ"/>
</dbReference>
<dbReference type="Pfam" id="PF00564">
    <property type="entry name" value="PB1"/>
    <property type="match status" value="1"/>
</dbReference>
<gene>
    <name evidence="8" type="ORF">BJG266_LOCUS46520</name>
    <name evidence="9" type="ORF">QVE165_LOCUS63553</name>
</gene>
<comment type="caution">
    <text evidence="8">The sequence shown here is derived from an EMBL/GenBank/DDBJ whole genome shotgun (WGS) entry which is preliminary data.</text>
</comment>
<evidence type="ECO:0000259" key="7">
    <source>
        <dbReference type="PROSITE" id="PS51745"/>
    </source>
</evidence>
<dbReference type="CDD" id="cd02340">
    <property type="entry name" value="ZZ_NBR1_like"/>
    <property type="match status" value="1"/>
</dbReference>
<dbReference type="PROSITE" id="PS51745">
    <property type="entry name" value="PB1"/>
    <property type="match status" value="1"/>
</dbReference>
<dbReference type="GO" id="GO:0070530">
    <property type="term" value="F:K63-linked polyubiquitin modification-dependent protein binding"/>
    <property type="evidence" value="ECO:0007669"/>
    <property type="project" value="TreeGrafter"/>
</dbReference>
<feature type="compositionally biased region" description="Polar residues" evidence="5">
    <location>
        <begin position="260"/>
        <end position="287"/>
    </location>
</feature>
<dbReference type="GO" id="GO:0007032">
    <property type="term" value="P:endosome organization"/>
    <property type="evidence" value="ECO:0007669"/>
    <property type="project" value="TreeGrafter"/>
</dbReference>
<evidence type="ECO:0000313" key="8">
    <source>
        <dbReference type="EMBL" id="CAF1554985.1"/>
    </source>
</evidence>
<dbReference type="SUPFAM" id="SSF57850">
    <property type="entry name" value="RING/U-box"/>
    <property type="match status" value="1"/>
</dbReference>
<proteinExistence type="predicted"/>
<evidence type="ECO:0000256" key="2">
    <source>
        <dbReference type="ARBA" id="ARBA00022771"/>
    </source>
</evidence>
<keyword evidence="10" id="KW-1185">Reference proteome</keyword>
<keyword evidence="1" id="KW-0479">Metal-binding</keyword>
<evidence type="ECO:0000259" key="6">
    <source>
        <dbReference type="PROSITE" id="PS50135"/>
    </source>
</evidence>
<dbReference type="Proteomes" id="UP000663877">
    <property type="component" value="Unassembled WGS sequence"/>
</dbReference>
<dbReference type="OrthoDB" id="441278at2759"/>
<evidence type="ECO:0000313" key="10">
    <source>
        <dbReference type="Proteomes" id="UP000663832"/>
    </source>
</evidence>
<evidence type="ECO:0000256" key="5">
    <source>
        <dbReference type="SAM" id="MobiDB-lite"/>
    </source>
</evidence>
<dbReference type="GO" id="GO:0005080">
    <property type="term" value="F:protein kinase C binding"/>
    <property type="evidence" value="ECO:0007669"/>
    <property type="project" value="TreeGrafter"/>
</dbReference>
<dbReference type="EMBL" id="CAJNOI010004880">
    <property type="protein sequence ID" value="CAF1554985.1"/>
    <property type="molecule type" value="Genomic_DNA"/>
</dbReference>
<dbReference type="InterPro" id="IPR000270">
    <property type="entry name" value="PB1_dom"/>
</dbReference>
<feature type="domain" description="ZZ-type" evidence="6">
    <location>
        <begin position="106"/>
        <end position="156"/>
    </location>
</feature>
<dbReference type="GO" id="GO:0008270">
    <property type="term" value="F:zinc ion binding"/>
    <property type="evidence" value="ECO:0007669"/>
    <property type="project" value="UniProtKB-KW"/>
</dbReference>
<evidence type="ECO:0000313" key="11">
    <source>
        <dbReference type="Proteomes" id="UP000663877"/>
    </source>
</evidence>
<dbReference type="AlphaFoldDB" id="A0A815XAC9"/>
<keyword evidence="3" id="KW-0862">Zinc</keyword>
<dbReference type="PANTHER" id="PTHR15090:SF0">
    <property type="entry name" value="SEQUESTOSOME-1"/>
    <property type="match status" value="1"/>
</dbReference>
<dbReference type="PROSITE" id="PS50135">
    <property type="entry name" value="ZF_ZZ_2"/>
    <property type="match status" value="1"/>
</dbReference>
<dbReference type="PROSITE" id="PS01357">
    <property type="entry name" value="ZF_ZZ_1"/>
    <property type="match status" value="1"/>
</dbReference>
<sequence>MTSPYYVKVYYTKQQQQQPEIRRFAIDISPENDNIYQELCTKIATYQPDIQLNGFTLQYIDEENERITFSSSEELRSAILSNKDPNALKIFITTNQSEQPINREQHAGVECDGCKGSIVGFRYKCVICPNYDLCDKCSSAGIHSEHNMIKISKPGNSYHPYGSRNHHRRHHRFTPPTIPTPFLPNPEFLEQIQAQIPQWLPNRENTTHIQSHIQHHFDNIKTNTQAHMQNSKQYLENVGEYLRQTLSPFGIDCDYRVDEPTSTNENASSSEPSTVPKDSTTNSNNEPQQQQQQSGISSLLNMFRTSGSNETQNSPERTVEECIEKLKAMGFDETDERLMELIRSKQGDLNSILDEINTREKQD</sequence>
<dbReference type="InterPro" id="IPR052260">
    <property type="entry name" value="Autophagy_Rcpt_SigReg"/>
</dbReference>
<dbReference type="SMART" id="SM00291">
    <property type="entry name" value="ZnF_ZZ"/>
    <property type="match status" value="1"/>
</dbReference>
<dbReference type="EMBL" id="CAJNOM010005280">
    <property type="protein sequence ID" value="CAF1662666.1"/>
    <property type="molecule type" value="Genomic_DNA"/>
</dbReference>
<dbReference type="GO" id="GO:0035973">
    <property type="term" value="P:aggrephagy"/>
    <property type="evidence" value="ECO:0007669"/>
    <property type="project" value="TreeGrafter"/>
</dbReference>
<name>A0A815XAC9_9BILA</name>
<evidence type="ECO:0000256" key="3">
    <source>
        <dbReference type="ARBA" id="ARBA00022833"/>
    </source>
</evidence>
<evidence type="ECO:0008006" key="12">
    <source>
        <dbReference type="Google" id="ProtNLM"/>
    </source>
</evidence>
<keyword evidence="2 4" id="KW-0863">Zinc-finger</keyword>
<dbReference type="SUPFAM" id="SSF54277">
    <property type="entry name" value="CAD &amp; PB1 domains"/>
    <property type="match status" value="1"/>
</dbReference>
<dbReference type="Proteomes" id="UP000663832">
    <property type="component" value="Unassembled WGS sequence"/>
</dbReference>
<evidence type="ECO:0000256" key="1">
    <source>
        <dbReference type="ARBA" id="ARBA00022723"/>
    </source>
</evidence>